<feature type="transmembrane region" description="Helical" evidence="8">
    <location>
        <begin position="399"/>
        <end position="418"/>
    </location>
</feature>
<dbReference type="InterPro" id="IPR045018">
    <property type="entry name" value="Azg-like"/>
</dbReference>
<feature type="transmembrane region" description="Helical" evidence="8">
    <location>
        <begin position="164"/>
        <end position="186"/>
    </location>
</feature>
<feature type="compositionally biased region" description="Low complexity" evidence="7">
    <location>
        <begin position="573"/>
        <end position="594"/>
    </location>
</feature>
<dbReference type="HOGENOM" id="CLU_024508_0_0_11"/>
<reference evidence="10" key="1">
    <citation type="submission" date="2008-02" db="EMBL/GenBank/DDBJ databases">
        <authorList>
            <consortium name="The Broad Institute Genome Sequencing Platform"/>
            <person name="Fischbach M."/>
            <person name="Ward D."/>
            <person name="Young S."/>
            <person name="Jaffe D."/>
            <person name="Gnerre S."/>
            <person name="Berlin A."/>
            <person name="Heiman D."/>
            <person name="Hepburn T."/>
            <person name="Sykes S."/>
            <person name="Alvarado L."/>
            <person name="Kodira C.D."/>
            <person name="Straight P."/>
            <person name="Clardy J."/>
            <person name="Hung D."/>
            <person name="Kolter R."/>
            <person name="Mekalanos J."/>
            <person name="Walker S."/>
            <person name="Walsh C.T."/>
            <person name="Lander E."/>
            <person name="Galagan J."/>
            <person name="Nusbaum C."/>
            <person name="Birren B."/>
        </authorList>
    </citation>
    <scope>NUCLEOTIDE SEQUENCE [LARGE SCALE GENOMIC DNA]</scope>
    <source>
        <strain evidence="10">ATCC 25486 / DSM 40338 / CBS 914.69 / JCM 4507 / NBRC 13074 / NRRL 2958 / 5647</strain>
    </source>
</reference>
<organism evidence="9 10">
    <name type="scientific">Streptomyces pristinaespiralis (strain ATCC 25486 / DSM 40338 / CBS 914.69 / JCM 4507 / KCC S-0507 / NBRC 13074 / NRRL 2958 / 5647)</name>
    <dbReference type="NCBI Taxonomy" id="457429"/>
    <lineage>
        <taxon>Bacteria</taxon>
        <taxon>Bacillati</taxon>
        <taxon>Actinomycetota</taxon>
        <taxon>Actinomycetes</taxon>
        <taxon>Kitasatosporales</taxon>
        <taxon>Streptomycetaceae</taxon>
        <taxon>Streptomyces</taxon>
    </lineage>
</organism>
<evidence type="ECO:0000256" key="6">
    <source>
        <dbReference type="ARBA" id="ARBA00023136"/>
    </source>
</evidence>
<feature type="transmembrane region" description="Helical" evidence="8">
    <location>
        <begin position="468"/>
        <end position="486"/>
    </location>
</feature>
<comment type="similarity">
    <text evidence="2">Belongs to the nucleobase:cation symporter-2 (NCS2) (TC 2.A.40) family. Azg-like subfamily.</text>
</comment>
<feature type="transmembrane region" description="Helical" evidence="8">
    <location>
        <begin position="438"/>
        <end position="456"/>
    </location>
</feature>
<feature type="transmembrane region" description="Helical" evidence="8">
    <location>
        <begin position="371"/>
        <end position="392"/>
    </location>
</feature>
<name>B5HKI3_STRE2</name>
<evidence type="ECO:0000256" key="7">
    <source>
        <dbReference type="SAM" id="MobiDB-lite"/>
    </source>
</evidence>
<dbReference type="InterPro" id="IPR006043">
    <property type="entry name" value="NCS2"/>
</dbReference>
<keyword evidence="3" id="KW-0813">Transport</keyword>
<reference evidence="10" key="2">
    <citation type="submission" date="2009-10" db="EMBL/GenBank/DDBJ databases">
        <title>The genome sequence of Streptomyces pristinaespiralis strain ATCC 25486.</title>
        <authorList>
            <consortium name="The Broad Institute Genome Sequencing Platform"/>
            <consortium name="Broad Institute Microbial Sequencing Center"/>
            <person name="Fischbach M."/>
            <person name="Godfrey P."/>
            <person name="Ward D."/>
            <person name="Young S."/>
            <person name="Zeng Q."/>
            <person name="Koehrsen M."/>
            <person name="Alvarado L."/>
            <person name="Berlin A.M."/>
            <person name="Bochicchio J."/>
            <person name="Borenstein D."/>
            <person name="Chapman S.B."/>
            <person name="Chen Z."/>
            <person name="Engels R."/>
            <person name="Freedman E."/>
            <person name="Gellesch M."/>
            <person name="Goldberg J."/>
            <person name="Griggs A."/>
            <person name="Gujja S."/>
            <person name="Heilman E.R."/>
            <person name="Heiman D.I."/>
            <person name="Hepburn T.A."/>
            <person name="Howarth C."/>
            <person name="Jen D."/>
            <person name="Larson L."/>
            <person name="Lewis B."/>
            <person name="Mehta T."/>
            <person name="Park D."/>
            <person name="Pearson M."/>
            <person name="Richards J."/>
            <person name="Roberts A."/>
            <person name="Saif S."/>
            <person name="Shea T.D."/>
            <person name="Shenoy N."/>
            <person name="Sisk P."/>
            <person name="Stolte C."/>
            <person name="Sykes S.N."/>
            <person name="Thomson T."/>
            <person name="Walk T."/>
            <person name="White J."/>
            <person name="Yandava C."/>
            <person name="Straight P."/>
            <person name="Clardy J."/>
            <person name="Hung D."/>
            <person name="Kolter R."/>
            <person name="Mekalanos J."/>
            <person name="Walker S."/>
            <person name="Walsh C.T."/>
            <person name="Wieland-Brown L.C."/>
            <person name="Haas B."/>
            <person name="Nusbaum C."/>
            <person name="Birren B."/>
        </authorList>
    </citation>
    <scope>NUCLEOTIDE SEQUENCE [LARGE SCALE GENOMIC DNA]</scope>
    <source>
        <strain evidence="10">ATCC 25486 / DSM 40338 / CBS 914.69 / JCM 4507 / NBRC 13074 / NRRL 2958 / 5647</strain>
    </source>
</reference>
<dbReference type="PANTHER" id="PTHR43337">
    <property type="entry name" value="XANTHINE/URACIL PERMEASE C887.17-RELATED"/>
    <property type="match status" value="1"/>
</dbReference>
<dbReference type="GO" id="GO:0005345">
    <property type="term" value="F:purine nucleobase transmembrane transporter activity"/>
    <property type="evidence" value="ECO:0007669"/>
    <property type="project" value="TreeGrafter"/>
</dbReference>
<feature type="transmembrane region" description="Helical" evidence="8">
    <location>
        <begin position="337"/>
        <end position="359"/>
    </location>
</feature>
<dbReference type="eggNOG" id="COG2252">
    <property type="taxonomic scope" value="Bacteria"/>
</dbReference>
<proteinExistence type="inferred from homology"/>
<dbReference type="Pfam" id="PF00860">
    <property type="entry name" value="Xan_ur_permease"/>
    <property type="match status" value="1"/>
</dbReference>
<feature type="region of interest" description="Disordered" evidence="7">
    <location>
        <begin position="494"/>
        <end position="594"/>
    </location>
</feature>
<evidence type="ECO:0000256" key="5">
    <source>
        <dbReference type="ARBA" id="ARBA00022989"/>
    </source>
</evidence>
<protein>
    <submittedName>
        <fullName evidence="9">Permease</fullName>
    </submittedName>
</protein>
<dbReference type="PANTHER" id="PTHR43337:SF1">
    <property type="entry name" value="XANTHINE_URACIL PERMEASE C887.17-RELATED"/>
    <property type="match status" value="1"/>
</dbReference>
<evidence type="ECO:0000256" key="2">
    <source>
        <dbReference type="ARBA" id="ARBA00005697"/>
    </source>
</evidence>
<dbReference type="GO" id="GO:0005886">
    <property type="term" value="C:plasma membrane"/>
    <property type="evidence" value="ECO:0007669"/>
    <property type="project" value="TreeGrafter"/>
</dbReference>
<keyword evidence="6 8" id="KW-0472">Membrane</keyword>
<feature type="transmembrane region" description="Helical" evidence="8">
    <location>
        <begin position="134"/>
        <end position="152"/>
    </location>
</feature>
<feature type="transmembrane region" description="Helical" evidence="8">
    <location>
        <begin position="47"/>
        <end position="68"/>
    </location>
</feature>
<sequence length="594" mass="60950">MTQQSTEPRTTAEDAGAGTRQPAGRSWLDRYFHITKRGSTVGREVRGGITTFMAMAYIILLNPVILSVPDAAGNRLDGDQLTTATAFAAAATTIVMGLIGNVPLALAAGLSVSAVMAFQVAPEMTWENAMGMCVIYGAVIVLLVVTGLRELIMNAIPLALKHAITMGIGLFVCLIGLVQAGFVTSMPGDGGIAGAKPIQLGTSDMLTGWPVLCFAVTVLLIFMLQVRKVPGAILIGIIGGTLFAAAVHQFAGLDKADWGGLNAPEITGSIVSSPDFGLFGAVSFDGMGSVGGITVGVIVFTLVLAGFFDAMGTIIGIGQQAGLADDKGKMPGLNRALAIDGAGGAIGGVAGASGQTVFVESTAGVGDGARTGLASVVTGLAFTLCLFFTPLAQVIPTQVAAAALVVIGSMMMTNAKHIDWNDSATSIPVFLTTVLMPFTYSITAGIAAGVIAHVLIKAVQGRAREVGWLMWVLAVVFLAYFALHPIEGWLGVKYRPSPQNTRRRPTCWTSPKSCTGGSSRAAVSPSPPSWPSAAARPGSRAPRSPSTARARRSARSPEGAWRAPCTSCAGGPSRTAKASSSGSATATRTPSRSA</sequence>
<gene>
    <name evidence="9" type="ORF">SSDG_05671</name>
</gene>
<dbReference type="GO" id="GO:0012505">
    <property type="term" value="C:endomembrane system"/>
    <property type="evidence" value="ECO:0007669"/>
    <property type="project" value="UniProtKB-SubCell"/>
</dbReference>
<keyword evidence="10" id="KW-1185">Reference proteome</keyword>
<evidence type="ECO:0000256" key="8">
    <source>
        <dbReference type="SAM" id="Phobius"/>
    </source>
</evidence>
<evidence type="ECO:0000313" key="9">
    <source>
        <dbReference type="EMBL" id="EDY67344.1"/>
    </source>
</evidence>
<keyword evidence="4 8" id="KW-0812">Transmembrane</keyword>
<accession>B5HKI3</accession>
<feature type="transmembrane region" description="Helical" evidence="8">
    <location>
        <begin position="231"/>
        <end position="251"/>
    </location>
</feature>
<evidence type="ECO:0000256" key="1">
    <source>
        <dbReference type="ARBA" id="ARBA00004127"/>
    </source>
</evidence>
<feature type="transmembrane region" description="Helical" evidence="8">
    <location>
        <begin position="206"/>
        <end position="224"/>
    </location>
</feature>
<dbReference type="EMBL" id="CM000950">
    <property type="protein sequence ID" value="EDY67344.1"/>
    <property type="molecule type" value="Genomic_DNA"/>
</dbReference>
<feature type="transmembrane region" description="Helical" evidence="8">
    <location>
        <begin position="80"/>
        <end position="99"/>
    </location>
</feature>
<dbReference type="AlphaFoldDB" id="B5HKI3"/>
<feature type="compositionally biased region" description="Polar residues" evidence="7">
    <location>
        <begin position="507"/>
        <end position="517"/>
    </location>
</feature>
<dbReference type="Proteomes" id="UP000002805">
    <property type="component" value="Chromosome"/>
</dbReference>
<feature type="compositionally biased region" description="Low complexity" evidence="7">
    <location>
        <begin position="531"/>
        <end position="548"/>
    </location>
</feature>
<feature type="transmembrane region" description="Helical" evidence="8">
    <location>
        <begin position="293"/>
        <end position="317"/>
    </location>
</feature>
<evidence type="ECO:0000256" key="3">
    <source>
        <dbReference type="ARBA" id="ARBA00022448"/>
    </source>
</evidence>
<keyword evidence="5 8" id="KW-1133">Transmembrane helix</keyword>
<comment type="subcellular location">
    <subcellularLocation>
        <location evidence="1">Endomembrane system</location>
        <topology evidence="1">Multi-pass membrane protein</topology>
    </subcellularLocation>
</comment>
<feature type="region of interest" description="Disordered" evidence="7">
    <location>
        <begin position="1"/>
        <end position="22"/>
    </location>
</feature>
<evidence type="ECO:0000256" key="4">
    <source>
        <dbReference type="ARBA" id="ARBA00022692"/>
    </source>
</evidence>
<evidence type="ECO:0000313" key="10">
    <source>
        <dbReference type="Proteomes" id="UP000002805"/>
    </source>
</evidence>